<comment type="caution">
    <text evidence="5">The sequence shown here is derived from an EMBL/GenBank/DDBJ whole genome shotgun (WGS) entry which is preliminary data.</text>
</comment>
<keyword evidence="6" id="KW-1185">Reference proteome</keyword>
<evidence type="ECO:0000313" key="6">
    <source>
        <dbReference type="Proteomes" id="UP001165060"/>
    </source>
</evidence>
<comment type="similarity">
    <text evidence="2">Belongs to the HesB/IscA family.</text>
</comment>
<dbReference type="NCBIfam" id="TIGR00049">
    <property type="entry name" value="iron-sulfur cluster assembly accessory protein"/>
    <property type="match status" value="1"/>
</dbReference>
<keyword evidence="3" id="KW-0411">Iron-sulfur</keyword>
<keyword evidence="3" id="KW-0004">4Fe-4S</keyword>
<sequence length="151" mass="16304">MLARLPLSLRPLSRLSLPRSLSVVVSTSSPSAPAFGVTDSCARRVEKLCEMKGEEVHLRVAVDAGGCSGFQYEFEVEPRSLQEPSDITITHNSQTVVVDPASVPFLRGAKVDFVEEMIRSGFAVVDNPNSESACGCGSSFALKNFEENKPE</sequence>
<dbReference type="PANTHER" id="PTHR43011:SF1">
    <property type="entry name" value="IRON-SULFUR CLUSTER ASSEMBLY 2 HOMOLOG, MITOCHONDRIAL"/>
    <property type="match status" value="1"/>
</dbReference>
<dbReference type="EMBL" id="BRYB01001836">
    <property type="protein sequence ID" value="GMI34664.1"/>
    <property type="molecule type" value="Genomic_DNA"/>
</dbReference>
<organism evidence="5 6">
    <name type="scientific">Tetraparma gracilis</name>
    <dbReference type="NCBI Taxonomy" id="2962635"/>
    <lineage>
        <taxon>Eukaryota</taxon>
        <taxon>Sar</taxon>
        <taxon>Stramenopiles</taxon>
        <taxon>Ochrophyta</taxon>
        <taxon>Bolidophyceae</taxon>
        <taxon>Parmales</taxon>
        <taxon>Triparmaceae</taxon>
        <taxon>Tetraparma</taxon>
    </lineage>
</organism>
<gene>
    <name evidence="5" type="ORF">TeGR_g6073</name>
</gene>
<dbReference type="InterPro" id="IPR000361">
    <property type="entry name" value="ATAP_core_dom"/>
</dbReference>
<evidence type="ECO:0000256" key="2">
    <source>
        <dbReference type="ARBA" id="ARBA00006718"/>
    </source>
</evidence>
<feature type="domain" description="Core" evidence="4">
    <location>
        <begin position="37"/>
        <end position="137"/>
    </location>
</feature>
<protein>
    <recommendedName>
        <fullName evidence="4">Core domain-containing protein</fullName>
    </recommendedName>
</protein>
<dbReference type="PANTHER" id="PTHR43011">
    <property type="entry name" value="IRON-SULFUR CLUSTER ASSEMBLY 2 HOMOLOG, MITOCHONDRIAL"/>
    <property type="match status" value="1"/>
</dbReference>
<evidence type="ECO:0000259" key="4">
    <source>
        <dbReference type="Pfam" id="PF01521"/>
    </source>
</evidence>
<dbReference type="InterPro" id="IPR016092">
    <property type="entry name" value="ATAP"/>
</dbReference>
<reference evidence="5 6" key="1">
    <citation type="journal article" date="2023" name="Commun. Biol.">
        <title>Genome analysis of Parmales, the sister group of diatoms, reveals the evolutionary specialization of diatoms from phago-mixotrophs to photoautotrophs.</title>
        <authorList>
            <person name="Ban H."/>
            <person name="Sato S."/>
            <person name="Yoshikawa S."/>
            <person name="Yamada K."/>
            <person name="Nakamura Y."/>
            <person name="Ichinomiya M."/>
            <person name="Sato N."/>
            <person name="Blanc-Mathieu R."/>
            <person name="Endo H."/>
            <person name="Kuwata A."/>
            <person name="Ogata H."/>
        </authorList>
    </citation>
    <scope>NUCLEOTIDE SEQUENCE [LARGE SCALE GENOMIC DNA]</scope>
</reference>
<dbReference type="Proteomes" id="UP001165060">
    <property type="component" value="Unassembled WGS sequence"/>
</dbReference>
<dbReference type="Gene3D" id="2.60.300.12">
    <property type="entry name" value="HesB-like domain"/>
    <property type="match status" value="1"/>
</dbReference>
<name>A0ABQ6MXE0_9STRA</name>
<accession>A0ABQ6MXE0</accession>
<dbReference type="InterPro" id="IPR035903">
    <property type="entry name" value="HesB-like_dom_sf"/>
</dbReference>
<keyword evidence="3" id="KW-0408">Iron</keyword>
<dbReference type="SUPFAM" id="SSF89360">
    <property type="entry name" value="HesB-like domain"/>
    <property type="match status" value="1"/>
</dbReference>
<evidence type="ECO:0000256" key="1">
    <source>
        <dbReference type="ARBA" id="ARBA00005151"/>
    </source>
</evidence>
<dbReference type="Pfam" id="PF01521">
    <property type="entry name" value="Fe-S_biosyn"/>
    <property type="match status" value="1"/>
</dbReference>
<comment type="pathway">
    <text evidence="1">Cofactor biosynthesis; iron-sulfur cluster biosynthesis.</text>
</comment>
<keyword evidence="3" id="KW-0479">Metal-binding</keyword>
<evidence type="ECO:0000313" key="5">
    <source>
        <dbReference type="EMBL" id="GMI34664.1"/>
    </source>
</evidence>
<proteinExistence type="inferred from homology"/>
<evidence type="ECO:0000256" key="3">
    <source>
        <dbReference type="ARBA" id="ARBA00022485"/>
    </source>
</evidence>